<feature type="signal peptide" evidence="3">
    <location>
        <begin position="1"/>
        <end position="24"/>
    </location>
</feature>
<sequence length="311" mass="32741">MSAKKLLLTTLIGAALAAAIPASADSTHDGSKNRPLRVMLVPADGGTEDGTKADFLPVFNAVTRTTGLNFDIKVGQSYGAVMEAICAKQTEIAFFGPASYIPVRDKGCAKLLAVAVHKGESVYYSGLFARADAPYKNAKDTKGARLALGDVNSTSSFIYPVAMLMDAGVNPSRDMKQVVITGSHANSLKAVAEGKADLSGASFDSFEKAVKQGAIDSKKVRVLAKSDPIPQPPLAMSTALPEATQKKLKDAFNNVHKAPGVTPDMIRGYGGSKVDRYDASFPESGMDTAGKKMALVDDQVKAEILKKAAQR</sequence>
<evidence type="ECO:0000313" key="5">
    <source>
        <dbReference type="Proteomes" id="UP000177925"/>
    </source>
</evidence>
<dbReference type="NCBIfam" id="TIGR01098">
    <property type="entry name" value="3A0109s03R"/>
    <property type="match status" value="1"/>
</dbReference>
<dbReference type="PANTHER" id="PTHR35841:SF1">
    <property type="entry name" value="PHOSPHONATES-BINDING PERIPLASMIC PROTEIN"/>
    <property type="match status" value="1"/>
</dbReference>
<proteinExistence type="inferred from homology"/>
<keyword evidence="2 3" id="KW-0732">Signal</keyword>
<dbReference type="Gene3D" id="3.40.190.10">
    <property type="entry name" value="Periplasmic binding protein-like II"/>
    <property type="match status" value="2"/>
</dbReference>
<dbReference type="CDD" id="cd01071">
    <property type="entry name" value="PBP2_PhnD_like"/>
    <property type="match status" value="1"/>
</dbReference>
<dbReference type="SUPFAM" id="SSF53850">
    <property type="entry name" value="Periplasmic binding protein-like II"/>
    <property type="match status" value="1"/>
</dbReference>
<reference evidence="4 5" key="1">
    <citation type="journal article" date="2016" name="Nat. Commun.">
        <title>Thousands of microbial genomes shed light on interconnected biogeochemical processes in an aquifer system.</title>
        <authorList>
            <person name="Anantharaman K."/>
            <person name="Brown C.T."/>
            <person name="Hug L.A."/>
            <person name="Sharon I."/>
            <person name="Castelle C.J."/>
            <person name="Probst A.J."/>
            <person name="Thomas B.C."/>
            <person name="Singh A."/>
            <person name="Wilkins M.J."/>
            <person name="Karaoz U."/>
            <person name="Brodie E.L."/>
            <person name="Williams K.H."/>
            <person name="Hubbard S.S."/>
            <person name="Banfield J.F."/>
        </authorList>
    </citation>
    <scope>NUCLEOTIDE SEQUENCE [LARGE SCALE GENOMIC DNA]</scope>
</reference>
<name>A0A1F6TFS4_9PROT</name>
<dbReference type="GO" id="GO:0043190">
    <property type="term" value="C:ATP-binding cassette (ABC) transporter complex"/>
    <property type="evidence" value="ECO:0007669"/>
    <property type="project" value="InterPro"/>
</dbReference>
<accession>A0A1F6TFS4</accession>
<dbReference type="Proteomes" id="UP000177925">
    <property type="component" value="Unassembled WGS sequence"/>
</dbReference>
<protein>
    <submittedName>
        <fullName evidence="4">Phosphonate ABC transporter substrate-binding protein</fullName>
    </submittedName>
</protein>
<gene>
    <name evidence="4" type="ORF">A2150_02725</name>
</gene>
<evidence type="ECO:0000256" key="1">
    <source>
        <dbReference type="ARBA" id="ARBA00007162"/>
    </source>
</evidence>
<feature type="chain" id="PRO_5009526684" evidence="3">
    <location>
        <begin position="25"/>
        <end position="311"/>
    </location>
</feature>
<dbReference type="GO" id="GO:0055085">
    <property type="term" value="P:transmembrane transport"/>
    <property type="evidence" value="ECO:0007669"/>
    <property type="project" value="InterPro"/>
</dbReference>
<comment type="caution">
    <text evidence="4">The sequence shown here is derived from an EMBL/GenBank/DDBJ whole genome shotgun (WGS) entry which is preliminary data.</text>
</comment>
<evidence type="ECO:0000256" key="3">
    <source>
        <dbReference type="SAM" id="SignalP"/>
    </source>
</evidence>
<evidence type="ECO:0000256" key="2">
    <source>
        <dbReference type="ARBA" id="ARBA00022729"/>
    </source>
</evidence>
<dbReference type="Pfam" id="PF12974">
    <property type="entry name" value="Phosphonate-bd"/>
    <property type="match status" value="1"/>
</dbReference>
<organism evidence="4 5">
    <name type="scientific">Candidatus Muproteobacteria bacterium RBG_16_64_11</name>
    <dbReference type="NCBI Taxonomy" id="1817758"/>
    <lineage>
        <taxon>Bacteria</taxon>
        <taxon>Pseudomonadati</taxon>
        <taxon>Pseudomonadota</taxon>
        <taxon>Candidatus Muproteobacteria</taxon>
    </lineage>
</organism>
<dbReference type="AlphaFoldDB" id="A0A1F6TFS4"/>
<dbReference type="PANTHER" id="PTHR35841">
    <property type="entry name" value="PHOSPHONATES-BINDING PERIPLASMIC PROTEIN"/>
    <property type="match status" value="1"/>
</dbReference>
<dbReference type="STRING" id="1817758.A2150_02725"/>
<comment type="similarity">
    <text evidence="1">Belongs to the phosphate/phosphite/phosphonate binding protein family.</text>
</comment>
<dbReference type="InterPro" id="IPR005770">
    <property type="entry name" value="PhnD"/>
</dbReference>
<dbReference type="EMBL" id="MFSS01000032">
    <property type="protein sequence ID" value="OGI43971.1"/>
    <property type="molecule type" value="Genomic_DNA"/>
</dbReference>
<evidence type="ECO:0000313" key="4">
    <source>
        <dbReference type="EMBL" id="OGI43971.1"/>
    </source>
</evidence>